<dbReference type="SUPFAM" id="SSF54736">
    <property type="entry name" value="ClpS-like"/>
    <property type="match status" value="1"/>
</dbReference>
<feature type="domain" description="Adaptor protein ClpS core" evidence="3">
    <location>
        <begin position="24"/>
        <end position="102"/>
    </location>
</feature>
<dbReference type="AlphaFoldDB" id="A0A0P9GKK5"/>
<keyword evidence="5" id="KW-1185">Reference proteome</keyword>
<dbReference type="HAMAP" id="MF_00302">
    <property type="entry name" value="ClpS"/>
    <property type="match status" value="1"/>
</dbReference>
<dbReference type="GO" id="GO:0006508">
    <property type="term" value="P:proteolysis"/>
    <property type="evidence" value="ECO:0007669"/>
    <property type="project" value="UniProtKB-UniRule"/>
</dbReference>
<evidence type="ECO:0000313" key="5">
    <source>
        <dbReference type="Proteomes" id="UP000183104"/>
    </source>
</evidence>
<dbReference type="GO" id="GO:0008233">
    <property type="term" value="F:peptidase activity"/>
    <property type="evidence" value="ECO:0007669"/>
    <property type="project" value="UniProtKB-KW"/>
</dbReference>
<proteinExistence type="inferred from homology"/>
<evidence type="ECO:0000256" key="2">
    <source>
        <dbReference type="SAM" id="MobiDB-lite"/>
    </source>
</evidence>
<evidence type="ECO:0000313" key="4">
    <source>
        <dbReference type="EMBL" id="SCY47770.1"/>
    </source>
</evidence>
<reference evidence="5" key="1">
    <citation type="submission" date="2016-10" db="EMBL/GenBank/DDBJ databases">
        <authorList>
            <person name="Varghese N."/>
        </authorList>
    </citation>
    <scope>NUCLEOTIDE SEQUENCE [LARGE SCALE GENOMIC DNA]</scope>
    <source>
        <strain evidence="5">HL 19</strain>
    </source>
</reference>
<comment type="similarity">
    <text evidence="1">Belongs to the ClpS family.</text>
</comment>
<dbReference type="EMBL" id="FMUN01000006">
    <property type="protein sequence ID" value="SCY47770.1"/>
    <property type="molecule type" value="Genomic_DNA"/>
</dbReference>
<dbReference type="GO" id="GO:0030163">
    <property type="term" value="P:protein catabolic process"/>
    <property type="evidence" value="ECO:0007669"/>
    <property type="project" value="InterPro"/>
</dbReference>
<dbReference type="InterPro" id="IPR014719">
    <property type="entry name" value="Ribosomal_bL12_C/ClpS-like"/>
</dbReference>
<dbReference type="STRING" id="381306.AN478_05735"/>
<dbReference type="InterPro" id="IPR022935">
    <property type="entry name" value="ClpS"/>
</dbReference>
<dbReference type="Gene3D" id="3.30.1390.10">
    <property type="match status" value="1"/>
</dbReference>
<dbReference type="PANTHER" id="PTHR33473:SF19">
    <property type="entry name" value="ATP-DEPENDENT CLP PROTEASE ADAPTER PROTEIN CLPS"/>
    <property type="match status" value="1"/>
</dbReference>
<feature type="compositionally biased region" description="Polar residues" evidence="2">
    <location>
        <begin position="1"/>
        <end position="11"/>
    </location>
</feature>
<dbReference type="FunFam" id="3.30.1390.10:FF:000002">
    <property type="entry name" value="ATP-dependent Clp protease adapter protein ClpS"/>
    <property type="match status" value="1"/>
</dbReference>
<comment type="subunit">
    <text evidence="1">Binds to the N-terminal domain of the chaperone ClpA.</text>
</comment>
<dbReference type="PANTHER" id="PTHR33473">
    <property type="entry name" value="ATP-DEPENDENT CLP PROTEASE ADAPTER PROTEIN CLPS1, CHLOROPLASTIC"/>
    <property type="match status" value="1"/>
</dbReference>
<accession>A0A0P9GKK5</accession>
<dbReference type="InterPro" id="IPR003769">
    <property type="entry name" value="ClpS_core"/>
</dbReference>
<name>A0A0P9GKK5_9GAMM</name>
<dbReference type="RefSeq" id="WP_082432866.1">
    <property type="nucleotide sequence ID" value="NZ_FMUN01000006.1"/>
</dbReference>
<keyword evidence="4" id="KW-0378">Hydrolase</keyword>
<protein>
    <recommendedName>
        <fullName evidence="1">ATP-dependent Clp protease adapter protein ClpS</fullName>
    </recommendedName>
</protein>
<dbReference type="NCBIfam" id="NF000669">
    <property type="entry name" value="PRK00033.1-2"/>
    <property type="match status" value="1"/>
</dbReference>
<dbReference type="OrthoDB" id="9796121at2"/>
<keyword evidence="4" id="KW-0645">Protease</keyword>
<evidence type="ECO:0000256" key="1">
    <source>
        <dbReference type="HAMAP-Rule" id="MF_00302"/>
    </source>
</evidence>
<dbReference type="Proteomes" id="UP000183104">
    <property type="component" value="Unassembled WGS sequence"/>
</dbReference>
<evidence type="ECO:0000259" key="3">
    <source>
        <dbReference type="Pfam" id="PF02617"/>
    </source>
</evidence>
<sequence length="106" mass="12200">MSTEDPSTLTDNPVEPEEEEEVGRPSLYKVLLLNDDFTPMEFVVEVLQRFFGKDRETATRIMLQVHHHGKGVCGVYPYDIAETKVNQVVDYARSNEHPLQCTMEKE</sequence>
<comment type="function">
    <text evidence="1">Involved in the modulation of the specificity of the ClpAP-mediated ATP-dependent protein degradation.</text>
</comment>
<gene>
    <name evidence="1" type="primary">clpS</name>
    <name evidence="4" type="ORF">SAMN05661077_2231</name>
</gene>
<dbReference type="PATRIC" id="fig|381306.5.peg.2342"/>
<feature type="region of interest" description="Disordered" evidence="2">
    <location>
        <begin position="1"/>
        <end position="23"/>
    </location>
</feature>
<dbReference type="Pfam" id="PF02617">
    <property type="entry name" value="ClpS"/>
    <property type="match status" value="1"/>
</dbReference>
<dbReference type="NCBIfam" id="NF000672">
    <property type="entry name" value="PRK00033.1-5"/>
    <property type="match status" value="1"/>
</dbReference>
<organism evidence="4 5">
    <name type="scientific">Thiohalorhabdus denitrificans</name>
    <dbReference type="NCBI Taxonomy" id="381306"/>
    <lineage>
        <taxon>Bacteria</taxon>
        <taxon>Pseudomonadati</taxon>
        <taxon>Pseudomonadota</taxon>
        <taxon>Gammaproteobacteria</taxon>
        <taxon>Thiohalorhabdales</taxon>
        <taxon>Thiohalorhabdaceae</taxon>
        <taxon>Thiohalorhabdus</taxon>
    </lineage>
</organism>